<dbReference type="SUPFAM" id="SSF53807">
    <property type="entry name" value="Helical backbone' metal receptor"/>
    <property type="match status" value="1"/>
</dbReference>
<dbReference type="Pfam" id="PF01497">
    <property type="entry name" value="Peripla_BP_2"/>
    <property type="match status" value="1"/>
</dbReference>
<dbReference type="Proteomes" id="UP001515480">
    <property type="component" value="Unassembled WGS sequence"/>
</dbReference>
<keyword evidence="3" id="KW-1185">Reference proteome</keyword>
<dbReference type="InterPro" id="IPR040807">
    <property type="entry name" value="DUF5522"/>
</dbReference>
<sequence>MRVASIFPAATEIVCLLGAESLLVARAHDDDSPPSVAALPALSAPAAPLDAAASLAADPPFTLDLALLAQLRPDLLLTPALPSASAAAAAAAAAALPHPPRVLSLSPRSLGDVLSSILQLGAALDRPAAADAALRALRARIAAVDARVAARRARGAPARRLAFLSSAAPPQLGGLWVPQLLERAGGTHPLLAAAPHAGGAAPPPRAVSAEELAALDPELLLVAPRGEDLRGARRAVRSLAAGEWWGRLQAVARRRVLLVDGAAFSRPGPRLVDALEWLCAVLGEEGEPWPRGFPAEWLESAPPPPPPPPGGEEMADIEEAHACAVRLGKLQYTDPRTGYHVFTQIALEQRGYCCGNGCRHCAYDHVNVPPRRKATLRPPIIVKK</sequence>
<accession>A0AB34ILQ0</accession>
<gene>
    <name evidence="2" type="ORF">AB1Y20_011028</name>
</gene>
<dbReference type="Gene3D" id="3.40.50.1980">
    <property type="entry name" value="Nitrogenase molybdenum iron protein domain"/>
    <property type="match status" value="2"/>
</dbReference>
<comment type="caution">
    <text evidence="2">The sequence shown here is derived from an EMBL/GenBank/DDBJ whole genome shotgun (WGS) entry which is preliminary data.</text>
</comment>
<organism evidence="2 3">
    <name type="scientific">Prymnesium parvum</name>
    <name type="common">Toxic golden alga</name>
    <dbReference type="NCBI Taxonomy" id="97485"/>
    <lineage>
        <taxon>Eukaryota</taxon>
        <taxon>Haptista</taxon>
        <taxon>Haptophyta</taxon>
        <taxon>Prymnesiophyceae</taxon>
        <taxon>Prymnesiales</taxon>
        <taxon>Prymnesiaceae</taxon>
        <taxon>Prymnesium</taxon>
    </lineage>
</organism>
<evidence type="ECO:0000259" key="1">
    <source>
        <dbReference type="PROSITE" id="PS50983"/>
    </source>
</evidence>
<dbReference type="PROSITE" id="PS50983">
    <property type="entry name" value="FE_B12_PBP"/>
    <property type="match status" value="1"/>
</dbReference>
<evidence type="ECO:0000313" key="2">
    <source>
        <dbReference type="EMBL" id="KAL1502957.1"/>
    </source>
</evidence>
<feature type="domain" description="Fe/B12 periplasmic-binding" evidence="1">
    <location>
        <begin position="2"/>
        <end position="286"/>
    </location>
</feature>
<proteinExistence type="predicted"/>
<dbReference type="InterPro" id="IPR051030">
    <property type="entry name" value="Vitamin_B12-ABC_binding"/>
</dbReference>
<reference evidence="2 3" key="1">
    <citation type="journal article" date="2024" name="Science">
        <title>Giant polyketide synthase enzymes in the biosynthesis of giant marine polyether toxins.</title>
        <authorList>
            <person name="Fallon T.R."/>
            <person name="Shende V.V."/>
            <person name="Wierzbicki I.H."/>
            <person name="Pendleton A.L."/>
            <person name="Watervoot N.F."/>
            <person name="Auber R.P."/>
            <person name="Gonzalez D.J."/>
            <person name="Wisecaver J.H."/>
            <person name="Moore B.S."/>
        </authorList>
    </citation>
    <scope>NUCLEOTIDE SEQUENCE [LARGE SCALE GENOMIC DNA]</scope>
    <source>
        <strain evidence="2 3">12B1</strain>
    </source>
</reference>
<dbReference type="PANTHER" id="PTHR42860:SF1">
    <property type="entry name" value="VITAMIN B12-BINDING PROTEIN"/>
    <property type="match status" value="1"/>
</dbReference>
<name>A0AB34ILQ0_PRYPA</name>
<dbReference type="EMBL" id="JBGBPQ010000022">
    <property type="protein sequence ID" value="KAL1502957.1"/>
    <property type="molecule type" value="Genomic_DNA"/>
</dbReference>
<protein>
    <recommendedName>
        <fullName evidence="1">Fe/B12 periplasmic-binding domain-containing protein</fullName>
    </recommendedName>
</protein>
<dbReference type="Pfam" id="PF17653">
    <property type="entry name" value="DUF5522"/>
    <property type="match status" value="1"/>
</dbReference>
<dbReference type="PANTHER" id="PTHR42860">
    <property type="entry name" value="VITAMIN B12-BINDING PROTEIN"/>
    <property type="match status" value="1"/>
</dbReference>
<dbReference type="AlphaFoldDB" id="A0AB34ILQ0"/>
<evidence type="ECO:0000313" key="3">
    <source>
        <dbReference type="Proteomes" id="UP001515480"/>
    </source>
</evidence>
<dbReference type="InterPro" id="IPR002491">
    <property type="entry name" value="ABC_transptr_periplasmic_BD"/>
</dbReference>